<dbReference type="PANTHER" id="PTHR10434:SF9">
    <property type="entry name" value="PHOSPHOLIPID_GLYCEROL ACYLTRANSFERASE DOMAIN-CONTAINING PROTEIN"/>
    <property type="match status" value="1"/>
</dbReference>
<dbReference type="InterPro" id="IPR002123">
    <property type="entry name" value="Plipid/glycerol_acylTrfase"/>
</dbReference>
<feature type="domain" description="Phospholipid/glycerol acyltransferase" evidence="4">
    <location>
        <begin position="27"/>
        <end position="139"/>
    </location>
</feature>
<reference evidence="5 6" key="1">
    <citation type="journal article" date="2023" name="Microbiol. Resour. Announc.">
        <title>Complete Genome Sequence of Imperialibacter roseus strain P4T.</title>
        <authorList>
            <person name="Tizabi D.R."/>
            <person name="Bachvaroff T."/>
            <person name="Hill R.T."/>
        </authorList>
    </citation>
    <scope>NUCLEOTIDE SEQUENCE [LARGE SCALE GENOMIC DNA]</scope>
    <source>
        <strain evidence="5 6">P4T</strain>
    </source>
</reference>
<dbReference type="Proteomes" id="UP001302349">
    <property type="component" value="Chromosome"/>
</dbReference>
<dbReference type="PANTHER" id="PTHR10434">
    <property type="entry name" value="1-ACYL-SN-GLYCEROL-3-PHOSPHATE ACYLTRANSFERASE"/>
    <property type="match status" value="1"/>
</dbReference>
<evidence type="ECO:0000259" key="4">
    <source>
        <dbReference type="SMART" id="SM00563"/>
    </source>
</evidence>
<name>A0ABZ0IW44_9BACT</name>
<sequence length="178" mass="20621">MRAVFRFMFWLLGWEAVGTKPTDKKFIIIVAPHTSFWDFFVGVAARSIFRLDTKYLGKKELFWFPLSVILRWLGGYPVDRTNAAGLVESVVDLFNSKDAFSIALAPEGTRKKVERLKTGFWRIAKAANIPIVLVSFDFKRRRVEMLEPFMPGEMETDMERIMAYYRGITGKRPGQDLR</sequence>
<evidence type="ECO:0000256" key="3">
    <source>
        <dbReference type="ARBA" id="ARBA00023315"/>
    </source>
</evidence>
<evidence type="ECO:0000313" key="5">
    <source>
        <dbReference type="EMBL" id="WOK09268.1"/>
    </source>
</evidence>
<proteinExistence type="predicted"/>
<accession>A0ABZ0IW44</accession>
<dbReference type="GO" id="GO:0016746">
    <property type="term" value="F:acyltransferase activity"/>
    <property type="evidence" value="ECO:0007669"/>
    <property type="project" value="UniProtKB-KW"/>
</dbReference>
<evidence type="ECO:0000256" key="1">
    <source>
        <dbReference type="ARBA" id="ARBA00005189"/>
    </source>
</evidence>
<dbReference type="SMART" id="SM00563">
    <property type="entry name" value="PlsC"/>
    <property type="match status" value="1"/>
</dbReference>
<dbReference type="EMBL" id="CP136051">
    <property type="protein sequence ID" value="WOK09268.1"/>
    <property type="molecule type" value="Genomic_DNA"/>
</dbReference>
<gene>
    <name evidence="5" type="ORF">RT717_11525</name>
</gene>
<dbReference type="RefSeq" id="WP_317491888.1">
    <property type="nucleotide sequence ID" value="NZ_CP136051.1"/>
</dbReference>
<evidence type="ECO:0000256" key="2">
    <source>
        <dbReference type="ARBA" id="ARBA00022679"/>
    </source>
</evidence>
<keyword evidence="6" id="KW-1185">Reference proteome</keyword>
<organism evidence="5 6">
    <name type="scientific">Imperialibacter roseus</name>
    <dbReference type="NCBI Taxonomy" id="1324217"/>
    <lineage>
        <taxon>Bacteria</taxon>
        <taxon>Pseudomonadati</taxon>
        <taxon>Bacteroidota</taxon>
        <taxon>Cytophagia</taxon>
        <taxon>Cytophagales</taxon>
        <taxon>Flammeovirgaceae</taxon>
        <taxon>Imperialibacter</taxon>
    </lineage>
</organism>
<protein>
    <submittedName>
        <fullName evidence="5">1-acyl-sn-glycerol-3-phosphate acyltransferase</fullName>
    </submittedName>
</protein>
<dbReference type="SUPFAM" id="SSF69593">
    <property type="entry name" value="Glycerol-3-phosphate (1)-acyltransferase"/>
    <property type="match status" value="1"/>
</dbReference>
<evidence type="ECO:0000313" key="6">
    <source>
        <dbReference type="Proteomes" id="UP001302349"/>
    </source>
</evidence>
<comment type="pathway">
    <text evidence="1">Lipid metabolism.</text>
</comment>
<keyword evidence="2" id="KW-0808">Transferase</keyword>
<keyword evidence="3 5" id="KW-0012">Acyltransferase</keyword>
<dbReference type="Pfam" id="PF01553">
    <property type="entry name" value="Acyltransferase"/>
    <property type="match status" value="1"/>
</dbReference>